<keyword evidence="2" id="KW-0540">Nuclease</keyword>
<dbReference type="AlphaFoldDB" id="A0A8J2LT18"/>
<gene>
    <name evidence="7" type="ORF">AFUS01_LOCUS46621</name>
</gene>
<dbReference type="Proteomes" id="UP000708208">
    <property type="component" value="Unassembled WGS sequence"/>
</dbReference>
<dbReference type="PANTHER" id="PTHR13966">
    <property type="entry name" value="ENDONUCLEASE RELATED"/>
    <property type="match status" value="1"/>
</dbReference>
<keyword evidence="8" id="KW-1185">Reference proteome</keyword>
<dbReference type="GO" id="GO:0005743">
    <property type="term" value="C:mitochondrial inner membrane"/>
    <property type="evidence" value="ECO:0007669"/>
    <property type="project" value="TreeGrafter"/>
</dbReference>
<proteinExistence type="inferred from homology"/>
<evidence type="ECO:0000256" key="4">
    <source>
        <dbReference type="PIRSR" id="PIRSR640255-1"/>
    </source>
</evidence>
<evidence type="ECO:0000256" key="5">
    <source>
        <dbReference type="PIRSR" id="PIRSR640255-2"/>
    </source>
</evidence>
<protein>
    <recommendedName>
        <fullName evidence="6">DNA/RNA non-specific endonuclease/pyrophosphatase/phosphodiesterase domain-containing protein</fullName>
    </recommendedName>
</protein>
<dbReference type="GO" id="GO:0000014">
    <property type="term" value="F:single-stranded DNA endodeoxyribonuclease activity"/>
    <property type="evidence" value="ECO:0007669"/>
    <property type="project" value="TreeGrafter"/>
</dbReference>
<organism evidence="7 8">
    <name type="scientific">Allacma fusca</name>
    <dbReference type="NCBI Taxonomy" id="39272"/>
    <lineage>
        <taxon>Eukaryota</taxon>
        <taxon>Metazoa</taxon>
        <taxon>Ecdysozoa</taxon>
        <taxon>Arthropoda</taxon>
        <taxon>Hexapoda</taxon>
        <taxon>Collembola</taxon>
        <taxon>Symphypleona</taxon>
        <taxon>Sminthuridae</taxon>
        <taxon>Allacma</taxon>
    </lineage>
</organism>
<dbReference type="GO" id="GO:0004521">
    <property type="term" value="F:RNA endonuclease activity"/>
    <property type="evidence" value="ECO:0007669"/>
    <property type="project" value="TreeGrafter"/>
</dbReference>
<comment type="caution">
    <text evidence="7">The sequence shown here is derived from an EMBL/GenBank/DDBJ whole genome shotgun (WGS) entry which is preliminary data.</text>
</comment>
<feature type="active site" description="Proton acceptor" evidence="4">
    <location>
        <position position="204"/>
    </location>
</feature>
<sequence length="375" mass="41949">MPLFQLSKTQEVLVPSKNNETGEWSLKTPYIDGAEFIATCSGDGNHLKYFKEGSITARCDIHGNIQTKYGIVTLDRLICLKQTVQTIVQNGTCPWCPGTKYTITPANYDTSSGYVDGQIHCCFNEYDLSTYNVRHYIDGKNLANSVSVSRPSFQSAGMYPNIDVNKCYTKAVQVITFEQILGSSDPTITCVDTTKSDVYLARGHLGAMADFPSVEGKLATFYFCNATPQWQCLNAGNWLRAESDLRDWASLNYCSLEVTTGVSGVLELKDVNGIDRKLYLGRDQDTDAMLDKVPVPRRTIKMVYSPEKNCGIVIIQENNPCGTFTEQDHICDDITDQLDWPTWNKDVTKGYTYSCALSTFKLEYFPSYPNATVMM</sequence>
<reference evidence="7" key="1">
    <citation type="submission" date="2021-06" db="EMBL/GenBank/DDBJ databases">
        <authorList>
            <person name="Hodson N. C."/>
            <person name="Mongue J. A."/>
            <person name="Jaron S. K."/>
        </authorList>
    </citation>
    <scope>NUCLEOTIDE SEQUENCE</scope>
</reference>
<evidence type="ECO:0000313" key="7">
    <source>
        <dbReference type="EMBL" id="CAG7837518.1"/>
    </source>
</evidence>
<dbReference type="GO" id="GO:0003676">
    <property type="term" value="F:nucleic acid binding"/>
    <property type="evidence" value="ECO:0007669"/>
    <property type="project" value="InterPro"/>
</dbReference>
<feature type="domain" description="DNA/RNA non-specific endonuclease/pyrophosphatase/phosphodiesterase" evidence="6">
    <location>
        <begin position="115"/>
        <end position="360"/>
    </location>
</feature>
<dbReference type="Pfam" id="PF01223">
    <property type="entry name" value="Endonuclease_NS"/>
    <property type="match status" value="1"/>
</dbReference>
<dbReference type="EMBL" id="CAJVCH010571435">
    <property type="protein sequence ID" value="CAG7837518.1"/>
    <property type="molecule type" value="Genomic_DNA"/>
</dbReference>
<evidence type="ECO:0000256" key="2">
    <source>
        <dbReference type="ARBA" id="ARBA00022722"/>
    </source>
</evidence>
<evidence type="ECO:0000259" key="6">
    <source>
        <dbReference type="SMART" id="SM00892"/>
    </source>
</evidence>
<dbReference type="GO" id="GO:0005634">
    <property type="term" value="C:nucleus"/>
    <property type="evidence" value="ECO:0007669"/>
    <property type="project" value="TreeGrafter"/>
</dbReference>
<dbReference type="InterPro" id="IPR040255">
    <property type="entry name" value="Non-specific_endonuclease"/>
</dbReference>
<keyword evidence="3" id="KW-0255">Endonuclease</keyword>
<dbReference type="InterPro" id="IPR001604">
    <property type="entry name" value="Endo_G_ENPP1-like_dom"/>
</dbReference>
<feature type="binding site" evidence="5">
    <location>
        <position position="234"/>
    </location>
    <ligand>
        <name>Mg(2+)</name>
        <dbReference type="ChEBI" id="CHEBI:18420"/>
        <note>catalytic</note>
    </ligand>
</feature>
<keyword evidence="5" id="KW-0479">Metal-binding</keyword>
<evidence type="ECO:0000256" key="3">
    <source>
        <dbReference type="ARBA" id="ARBA00022759"/>
    </source>
</evidence>
<dbReference type="SMART" id="SM00892">
    <property type="entry name" value="Endonuclease_NS"/>
    <property type="match status" value="1"/>
</dbReference>
<evidence type="ECO:0000256" key="1">
    <source>
        <dbReference type="ARBA" id="ARBA00010052"/>
    </source>
</evidence>
<name>A0A8J2LT18_9HEXA</name>
<dbReference type="PANTHER" id="PTHR13966:SF19">
    <property type="entry name" value="NUCLEASE EXOG, MITOCHONDRIAL"/>
    <property type="match status" value="1"/>
</dbReference>
<comment type="similarity">
    <text evidence="1">Belongs to the DNA/RNA non-specific endonuclease family.</text>
</comment>
<keyword evidence="3" id="KW-0378">Hydrolase</keyword>
<dbReference type="OrthoDB" id="5960141at2759"/>
<dbReference type="GO" id="GO:0046872">
    <property type="term" value="F:metal ion binding"/>
    <property type="evidence" value="ECO:0007669"/>
    <property type="project" value="UniProtKB-KW"/>
</dbReference>
<accession>A0A8J2LT18</accession>
<dbReference type="GO" id="GO:0006309">
    <property type="term" value="P:apoptotic DNA fragmentation"/>
    <property type="evidence" value="ECO:0007669"/>
    <property type="project" value="TreeGrafter"/>
</dbReference>
<evidence type="ECO:0000313" key="8">
    <source>
        <dbReference type="Proteomes" id="UP000708208"/>
    </source>
</evidence>